<feature type="region of interest" description="Disordered" evidence="1">
    <location>
        <begin position="1"/>
        <end position="39"/>
    </location>
</feature>
<evidence type="ECO:0000256" key="1">
    <source>
        <dbReference type="SAM" id="MobiDB-lite"/>
    </source>
</evidence>
<evidence type="ECO:0000313" key="3">
    <source>
        <dbReference type="Proteomes" id="UP000061432"/>
    </source>
</evidence>
<organism evidence="2 3">
    <name type="scientific">Methylobacterium aquaticum</name>
    <dbReference type="NCBI Taxonomy" id="270351"/>
    <lineage>
        <taxon>Bacteria</taxon>
        <taxon>Pseudomonadati</taxon>
        <taxon>Pseudomonadota</taxon>
        <taxon>Alphaproteobacteria</taxon>
        <taxon>Hyphomicrobiales</taxon>
        <taxon>Methylobacteriaceae</taxon>
        <taxon>Methylobacterium</taxon>
    </lineage>
</organism>
<dbReference type="AlphaFoldDB" id="A0A0C6FVF0"/>
<protein>
    <submittedName>
        <fullName evidence="2">Uncharacterized protein</fullName>
    </submittedName>
</protein>
<gene>
    <name evidence="2" type="ORF">Maq22A_c20435</name>
</gene>
<accession>A0A0C6FVF0</accession>
<dbReference type="EMBL" id="AP014704">
    <property type="protein sequence ID" value="BAQ47130.1"/>
    <property type="molecule type" value="Genomic_DNA"/>
</dbReference>
<sequence>MWVQASSAKAAQAGEELHAPVTPTASNAASASDGHRRAGRAHAVTLEKIFYQGNGTPGAARLRRQKL</sequence>
<dbReference type="PATRIC" id="fig|270351.10.peg.3949"/>
<reference evidence="3" key="2">
    <citation type="submission" date="2015-01" db="EMBL/GenBank/DDBJ databases">
        <title>Complete genome sequence of Methylobacterium aquaticum strain 22A.</title>
        <authorList>
            <person name="Tani A."/>
            <person name="Ogura Y."/>
            <person name="Hayashi T."/>
        </authorList>
    </citation>
    <scope>NUCLEOTIDE SEQUENCE [LARGE SCALE GENOMIC DNA]</scope>
    <source>
        <strain evidence="3">MA-22A</strain>
    </source>
</reference>
<dbReference type="KEGG" id="maqu:Maq22A_c20435"/>
<proteinExistence type="predicted"/>
<reference evidence="2 3" key="1">
    <citation type="journal article" date="2015" name="Genome Announc.">
        <title>Complete Genome Sequence of Methylobacterium aquaticum Strain 22A, Isolated from Racomitrium japonicum Moss.</title>
        <authorList>
            <person name="Tani A."/>
            <person name="Ogura Y."/>
            <person name="Hayashi T."/>
            <person name="Kimbara K."/>
        </authorList>
    </citation>
    <scope>NUCLEOTIDE SEQUENCE [LARGE SCALE GENOMIC DNA]</scope>
    <source>
        <strain evidence="2 3">MA-22A</strain>
    </source>
</reference>
<dbReference type="Proteomes" id="UP000061432">
    <property type="component" value="Chromosome"/>
</dbReference>
<name>A0A0C6FVF0_9HYPH</name>
<evidence type="ECO:0000313" key="2">
    <source>
        <dbReference type="EMBL" id="BAQ47130.1"/>
    </source>
</evidence>